<sequence>MAIEGITTSWPYMSLIRSPPDGANFVNTLSPEIIELHCNWIVPFCKNLALHPEKVLDPNTPQIELNLDGQPFIDKTIIPALRTLAPELPNLNLMISAMFHGAAQGWKIFTSEYADDPLNPACIASLLPEQLALLGRICMTNDSNEGGLGSISTRKLDASGEAKRFQEEYLRLQKEWAELARKKVEDTARKKADELQWLSTIGIVVDQASIQKMTVAQLKDQFKQHKGIYKIMIKRAPQVHPWDLSKIYKKYVEILARLVNTVHH</sequence>
<organism evidence="2 3">
    <name type="scientific">Gymnopus androsaceus JB14</name>
    <dbReference type="NCBI Taxonomy" id="1447944"/>
    <lineage>
        <taxon>Eukaryota</taxon>
        <taxon>Fungi</taxon>
        <taxon>Dikarya</taxon>
        <taxon>Basidiomycota</taxon>
        <taxon>Agaricomycotina</taxon>
        <taxon>Agaricomycetes</taxon>
        <taxon>Agaricomycetidae</taxon>
        <taxon>Agaricales</taxon>
        <taxon>Marasmiineae</taxon>
        <taxon>Omphalotaceae</taxon>
        <taxon>Gymnopus</taxon>
    </lineage>
</organism>
<name>A0A6A4ICV7_9AGAR</name>
<dbReference type="OrthoDB" id="3043234at2759"/>
<reference evidence="2" key="1">
    <citation type="journal article" date="2019" name="Environ. Microbiol.">
        <title>Fungal ecological strategies reflected in gene transcription - a case study of two litter decomposers.</title>
        <authorList>
            <person name="Barbi F."/>
            <person name="Kohler A."/>
            <person name="Barry K."/>
            <person name="Baskaran P."/>
            <person name="Daum C."/>
            <person name="Fauchery L."/>
            <person name="Ihrmark K."/>
            <person name="Kuo A."/>
            <person name="LaButti K."/>
            <person name="Lipzen A."/>
            <person name="Morin E."/>
            <person name="Grigoriev I.V."/>
            <person name="Henrissat B."/>
            <person name="Lindahl B."/>
            <person name="Martin F."/>
        </authorList>
    </citation>
    <scope>NUCLEOTIDE SEQUENCE</scope>
    <source>
        <strain evidence="2">JB14</strain>
    </source>
</reference>
<proteinExistence type="predicted"/>
<gene>
    <name evidence="2" type="ORF">BT96DRAFT_933489</name>
</gene>
<dbReference type="Proteomes" id="UP000799118">
    <property type="component" value="Unassembled WGS sequence"/>
</dbReference>
<evidence type="ECO:0000313" key="3">
    <source>
        <dbReference type="Proteomes" id="UP000799118"/>
    </source>
</evidence>
<accession>A0A6A4ICV7</accession>
<dbReference type="EMBL" id="ML769397">
    <property type="protein sequence ID" value="KAE9407128.1"/>
    <property type="molecule type" value="Genomic_DNA"/>
</dbReference>
<dbReference type="AlphaFoldDB" id="A0A6A4ICV7"/>
<evidence type="ECO:0000256" key="1">
    <source>
        <dbReference type="SAM" id="Coils"/>
    </source>
</evidence>
<evidence type="ECO:0000313" key="2">
    <source>
        <dbReference type="EMBL" id="KAE9407128.1"/>
    </source>
</evidence>
<feature type="coiled-coil region" evidence="1">
    <location>
        <begin position="155"/>
        <end position="182"/>
    </location>
</feature>
<keyword evidence="3" id="KW-1185">Reference proteome</keyword>
<keyword evidence="1" id="KW-0175">Coiled coil</keyword>
<protein>
    <submittedName>
        <fullName evidence="2">Uncharacterized protein</fullName>
    </submittedName>
</protein>